<dbReference type="RefSeq" id="XP_029224899.1">
    <property type="nucleotide sequence ID" value="XM_029374973.1"/>
</dbReference>
<feature type="compositionally biased region" description="Low complexity" evidence="1">
    <location>
        <begin position="1"/>
        <end position="16"/>
    </location>
</feature>
<evidence type="ECO:0000313" key="4">
    <source>
        <dbReference type="Proteomes" id="UP000284403"/>
    </source>
</evidence>
<feature type="transmembrane region" description="Helical" evidence="2">
    <location>
        <begin position="115"/>
        <end position="135"/>
    </location>
</feature>
<name>A0A422NEB7_9TRYP</name>
<keyword evidence="4" id="KW-1185">Reference proteome</keyword>
<dbReference type="AlphaFoldDB" id="A0A422NEB7"/>
<feature type="region of interest" description="Disordered" evidence="1">
    <location>
        <begin position="1"/>
        <end position="57"/>
    </location>
</feature>
<dbReference type="EMBL" id="MKKU01000708">
    <property type="protein sequence ID" value="RNF03732.1"/>
    <property type="molecule type" value="Genomic_DNA"/>
</dbReference>
<accession>A0A422NEB7</accession>
<feature type="transmembrane region" description="Helical" evidence="2">
    <location>
        <begin position="141"/>
        <end position="162"/>
    </location>
</feature>
<evidence type="ECO:0000256" key="1">
    <source>
        <dbReference type="SAM" id="MobiDB-lite"/>
    </source>
</evidence>
<reference evidence="3 4" key="1">
    <citation type="journal article" date="2018" name="BMC Genomics">
        <title>Genomic comparison of Trypanosoma conorhini and Trypanosoma rangeli to Trypanosoma cruzi strains of high and low virulence.</title>
        <authorList>
            <person name="Bradwell K.R."/>
            <person name="Koparde V.N."/>
            <person name="Matveyev A.V."/>
            <person name="Serrano M.G."/>
            <person name="Alves J.M."/>
            <person name="Parikh H."/>
            <person name="Huang B."/>
            <person name="Lee V."/>
            <person name="Espinosa-Alvarez O."/>
            <person name="Ortiz P.A."/>
            <person name="Costa-Martins A.G."/>
            <person name="Teixeira M.M."/>
            <person name="Buck G.A."/>
        </authorList>
    </citation>
    <scope>NUCLEOTIDE SEQUENCE [LARGE SCALE GENOMIC DNA]</scope>
    <source>
        <strain evidence="3 4">025E</strain>
    </source>
</reference>
<evidence type="ECO:0000256" key="2">
    <source>
        <dbReference type="SAM" id="Phobius"/>
    </source>
</evidence>
<keyword evidence="2" id="KW-1133">Transmembrane helix</keyword>
<feature type="compositionally biased region" description="Basic residues" evidence="1">
    <location>
        <begin position="48"/>
        <end position="57"/>
    </location>
</feature>
<keyword evidence="2" id="KW-0812">Transmembrane</keyword>
<comment type="caution">
    <text evidence="3">The sequence shown here is derived from an EMBL/GenBank/DDBJ whole genome shotgun (WGS) entry which is preliminary data.</text>
</comment>
<organism evidence="3 4">
    <name type="scientific">Trypanosoma conorhini</name>
    <dbReference type="NCBI Taxonomy" id="83891"/>
    <lineage>
        <taxon>Eukaryota</taxon>
        <taxon>Discoba</taxon>
        <taxon>Euglenozoa</taxon>
        <taxon>Kinetoplastea</taxon>
        <taxon>Metakinetoplastina</taxon>
        <taxon>Trypanosomatida</taxon>
        <taxon>Trypanosomatidae</taxon>
        <taxon>Trypanosoma</taxon>
    </lineage>
</organism>
<proteinExistence type="predicted"/>
<dbReference type="Proteomes" id="UP000284403">
    <property type="component" value="Unassembled WGS sequence"/>
</dbReference>
<keyword evidence="2" id="KW-0472">Membrane</keyword>
<dbReference type="GeneID" id="40321728"/>
<gene>
    <name evidence="3" type="ORF">Tco025E_08117</name>
</gene>
<protein>
    <submittedName>
        <fullName evidence="3">Uncharacterized protein</fullName>
    </submittedName>
</protein>
<sequence length="163" mass="17944">MRGGPAAAGPVPAHGPTNSTVALRVSPRAGGRREGRRRSSGREVTPLKKTRGRRRVGLRAAAPGPRASLLPRRSSARVLPWRRFGWGAFRVRARVPVQPLVVGNVMWAARRQRGWLFDFFLLGDFGLGLLGEEFLPRKSKFLLAASLAPCFCYGYSLLLSLVR</sequence>
<evidence type="ECO:0000313" key="3">
    <source>
        <dbReference type="EMBL" id="RNF03732.1"/>
    </source>
</evidence>